<evidence type="ECO:0000256" key="1">
    <source>
        <dbReference type="ARBA" id="ARBA00009778"/>
    </source>
</evidence>
<gene>
    <name evidence="5" type="ORF">L484_000079</name>
</gene>
<protein>
    <recommendedName>
        <fullName evidence="7">Interactor of constitutive active ROPs 3</fullName>
    </recommendedName>
</protein>
<name>W9SLJ4_9ROSA</name>
<feature type="coiled-coil region" evidence="3">
    <location>
        <begin position="3"/>
        <end position="80"/>
    </location>
</feature>
<dbReference type="OrthoDB" id="1932291at2759"/>
<dbReference type="Proteomes" id="UP000030645">
    <property type="component" value="Unassembled WGS sequence"/>
</dbReference>
<dbReference type="PANTHER" id="PTHR34224">
    <property type="entry name" value="INTERACTOR OF CONSTITUTIVE ACTIVE ROPS 2, CHLOROPLASTIC-RELATED"/>
    <property type="match status" value="1"/>
</dbReference>
<keyword evidence="6" id="KW-1185">Reference proteome</keyword>
<sequence length="143" mass="15860">MEIKRKENEASRVNEEAVEAARAAEREALMKLGYATEEANKNGRRAARVTEQLDAAQAANSEMEAELRRLKVQSDQWRKAAEAAAAMLSTGNNGKLVERTGSLDSAYNPMDSPYSEDMDDDSPKKKNGNMLKKIGVLWKKGQK</sequence>
<feature type="region of interest" description="Disordered" evidence="4">
    <location>
        <begin position="88"/>
        <end position="134"/>
    </location>
</feature>
<evidence type="ECO:0008006" key="7">
    <source>
        <dbReference type="Google" id="ProtNLM"/>
    </source>
</evidence>
<evidence type="ECO:0000313" key="6">
    <source>
        <dbReference type="Proteomes" id="UP000030645"/>
    </source>
</evidence>
<dbReference type="KEGG" id="mnt:21383724"/>
<reference evidence="6" key="1">
    <citation type="submission" date="2013-01" db="EMBL/GenBank/DDBJ databases">
        <title>Draft Genome Sequence of a Mulberry Tree, Morus notabilis C.K. Schneid.</title>
        <authorList>
            <person name="He N."/>
            <person name="Zhao S."/>
        </authorList>
    </citation>
    <scope>NUCLEOTIDE SEQUENCE</scope>
</reference>
<comment type="similarity">
    <text evidence="1">Belongs to the ICR family.</text>
</comment>
<dbReference type="STRING" id="981085.W9SLJ4"/>
<evidence type="ECO:0000313" key="5">
    <source>
        <dbReference type="EMBL" id="EXC37750.1"/>
    </source>
</evidence>
<dbReference type="InterPro" id="IPR029688">
    <property type="entry name" value="ICR"/>
</dbReference>
<organism evidence="5 6">
    <name type="scientific">Morus notabilis</name>
    <dbReference type="NCBI Taxonomy" id="981085"/>
    <lineage>
        <taxon>Eukaryota</taxon>
        <taxon>Viridiplantae</taxon>
        <taxon>Streptophyta</taxon>
        <taxon>Embryophyta</taxon>
        <taxon>Tracheophyta</taxon>
        <taxon>Spermatophyta</taxon>
        <taxon>Magnoliopsida</taxon>
        <taxon>eudicotyledons</taxon>
        <taxon>Gunneridae</taxon>
        <taxon>Pentapetalae</taxon>
        <taxon>rosids</taxon>
        <taxon>fabids</taxon>
        <taxon>Rosales</taxon>
        <taxon>Moraceae</taxon>
        <taxon>Moreae</taxon>
        <taxon>Morus</taxon>
    </lineage>
</organism>
<accession>W9SLJ4</accession>
<dbReference type="PANTHER" id="PTHR34224:SF4">
    <property type="entry name" value="INTERACTOR OF CONSTITUTIVE ACTIVE ROPS 2, CHLOROPLASTIC"/>
    <property type="match status" value="1"/>
</dbReference>
<dbReference type="AlphaFoldDB" id="W9SLJ4"/>
<proteinExistence type="inferred from homology"/>
<evidence type="ECO:0000256" key="3">
    <source>
        <dbReference type="SAM" id="Coils"/>
    </source>
</evidence>
<dbReference type="eggNOG" id="ENOG502QT2U">
    <property type="taxonomic scope" value="Eukaryota"/>
</dbReference>
<evidence type="ECO:0000256" key="2">
    <source>
        <dbReference type="ARBA" id="ARBA00023054"/>
    </source>
</evidence>
<evidence type="ECO:0000256" key="4">
    <source>
        <dbReference type="SAM" id="MobiDB-lite"/>
    </source>
</evidence>
<keyword evidence="2 3" id="KW-0175">Coiled coil</keyword>
<dbReference type="EMBL" id="KE620855">
    <property type="protein sequence ID" value="EXC37750.1"/>
    <property type="molecule type" value="Genomic_DNA"/>
</dbReference>